<gene>
    <name evidence="2" type="ORF">MSAN_02305900</name>
</gene>
<evidence type="ECO:0000256" key="1">
    <source>
        <dbReference type="SAM" id="SignalP"/>
    </source>
</evidence>
<dbReference type="EMBL" id="JACAZH010000038">
    <property type="protein sequence ID" value="KAF7335927.1"/>
    <property type="molecule type" value="Genomic_DNA"/>
</dbReference>
<name>A0A8H6X7L9_9AGAR</name>
<accession>A0A8H6X7L9</accession>
<dbReference type="Proteomes" id="UP000623467">
    <property type="component" value="Unassembled WGS sequence"/>
</dbReference>
<protein>
    <submittedName>
        <fullName evidence="2">Uncharacterized protein</fullName>
    </submittedName>
</protein>
<comment type="caution">
    <text evidence="2">The sequence shown here is derived from an EMBL/GenBank/DDBJ whole genome shotgun (WGS) entry which is preliminary data.</text>
</comment>
<evidence type="ECO:0000313" key="3">
    <source>
        <dbReference type="Proteomes" id="UP000623467"/>
    </source>
</evidence>
<keyword evidence="1" id="KW-0732">Signal</keyword>
<feature type="chain" id="PRO_5034271050" evidence="1">
    <location>
        <begin position="30"/>
        <end position="195"/>
    </location>
</feature>
<proteinExistence type="predicted"/>
<keyword evidence="3" id="KW-1185">Reference proteome</keyword>
<evidence type="ECO:0000313" key="2">
    <source>
        <dbReference type="EMBL" id="KAF7335927.1"/>
    </source>
</evidence>
<reference evidence="2" key="1">
    <citation type="submission" date="2020-05" db="EMBL/GenBank/DDBJ databases">
        <title>Mycena genomes resolve the evolution of fungal bioluminescence.</title>
        <authorList>
            <person name="Tsai I.J."/>
        </authorList>
    </citation>
    <scope>NUCLEOTIDE SEQUENCE</scope>
    <source>
        <strain evidence="2">160909Yilan</strain>
    </source>
</reference>
<sequence>MALPRPRAAQASQLALLVDVLLLPTRKRAAEDKCRHQGARAAGAGRHRALAQGREVRHGHRRAAALVCEHTVLVLAARGHRRDGARPTARAHVLHVPVPAILASPHKEMDETGEMKGRREGMEEQLTSLTPHPLITSSSPALSSAVSTETIITTGALLPLPLRAGWRTGVLGPGAGERSSTILILRACDPLDARP</sequence>
<feature type="signal peptide" evidence="1">
    <location>
        <begin position="1"/>
        <end position="29"/>
    </location>
</feature>
<dbReference type="AlphaFoldDB" id="A0A8H6X7L9"/>
<organism evidence="2 3">
    <name type="scientific">Mycena sanguinolenta</name>
    <dbReference type="NCBI Taxonomy" id="230812"/>
    <lineage>
        <taxon>Eukaryota</taxon>
        <taxon>Fungi</taxon>
        <taxon>Dikarya</taxon>
        <taxon>Basidiomycota</taxon>
        <taxon>Agaricomycotina</taxon>
        <taxon>Agaricomycetes</taxon>
        <taxon>Agaricomycetidae</taxon>
        <taxon>Agaricales</taxon>
        <taxon>Marasmiineae</taxon>
        <taxon>Mycenaceae</taxon>
        <taxon>Mycena</taxon>
    </lineage>
</organism>